<dbReference type="EC" id="4.2.1.2" evidence="8"/>
<evidence type="ECO:0000256" key="3">
    <source>
        <dbReference type="ARBA" id="ARBA00022723"/>
    </source>
</evidence>
<keyword evidence="2" id="KW-0004">4Fe-4S</keyword>
<dbReference type="Pfam" id="PF05681">
    <property type="entry name" value="Fumerase"/>
    <property type="match status" value="1"/>
</dbReference>
<reference evidence="8" key="1">
    <citation type="submission" date="2018-06" db="EMBL/GenBank/DDBJ databases">
        <authorList>
            <person name="Zhirakovskaya E."/>
        </authorList>
    </citation>
    <scope>NUCLEOTIDE SEQUENCE</scope>
</reference>
<evidence type="ECO:0000256" key="2">
    <source>
        <dbReference type="ARBA" id="ARBA00022485"/>
    </source>
</evidence>
<dbReference type="GO" id="GO:0046872">
    <property type="term" value="F:metal ion binding"/>
    <property type="evidence" value="ECO:0007669"/>
    <property type="project" value="UniProtKB-KW"/>
</dbReference>
<dbReference type="GO" id="GO:0008730">
    <property type="term" value="F:L(+)-tartrate dehydratase activity"/>
    <property type="evidence" value="ECO:0007669"/>
    <property type="project" value="UniProtKB-EC"/>
</dbReference>
<accession>A0A3B1CCE8</accession>
<dbReference type="PANTHER" id="PTHR43351:SF2">
    <property type="entry name" value="L(+)-TARTRATE DEHYDRATASE SUBUNIT BETA-RELATED"/>
    <property type="match status" value="1"/>
</dbReference>
<evidence type="ECO:0000256" key="6">
    <source>
        <dbReference type="ARBA" id="ARBA00023239"/>
    </source>
</evidence>
<evidence type="ECO:0000256" key="4">
    <source>
        <dbReference type="ARBA" id="ARBA00023004"/>
    </source>
</evidence>
<dbReference type="GO" id="GO:0004333">
    <property type="term" value="F:fumarate hydratase activity"/>
    <property type="evidence" value="ECO:0007669"/>
    <property type="project" value="UniProtKB-EC"/>
</dbReference>
<keyword evidence="3" id="KW-0479">Metal-binding</keyword>
<dbReference type="GO" id="GO:0051539">
    <property type="term" value="F:4 iron, 4 sulfur cluster binding"/>
    <property type="evidence" value="ECO:0007669"/>
    <property type="project" value="UniProtKB-KW"/>
</dbReference>
<name>A0A3B1CCE8_9ZZZZ</name>
<sequence>MENLIGLDEEKLKSSFMELVRRTSSVLPDDVIAKIKEYQVKEKAGTRAASALDTIMENIKLAEDGSRPICQDTGTVIFDVYHPLGVRQSTLEMLIKSAVAEATANHYLRPNVVDPLTGMSKFDNNGIGHPAIYLKQWDEDYLKVALVLKGGGCENVGTQYSLPNTGLKAGRDLDGIKKVCLDAVVKAQGKGCAPGVLGIGIGGDRAQGYTLSKKQLHRKLDDKNENPDLAELEEWLLEKANTLGIGPMGFGGSTTLLGVKAALMDRIPASYYVSVTYMCWAYRRRFMTVKNGNVEFD</sequence>
<keyword evidence="6 8" id="KW-0456">Lyase</keyword>
<dbReference type="EMBL" id="UOGC01000026">
    <property type="protein sequence ID" value="VAX16345.1"/>
    <property type="molecule type" value="Genomic_DNA"/>
</dbReference>
<proteinExistence type="inferred from homology"/>
<evidence type="ECO:0000256" key="5">
    <source>
        <dbReference type="ARBA" id="ARBA00023014"/>
    </source>
</evidence>
<dbReference type="AlphaFoldDB" id="A0A3B1CCE8"/>
<organism evidence="8">
    <name type="scientific">hydrothermal vent metagenome</name>
    <dbReference type="NCBI Taxonomy" id="652676"/>
    <lineage>
        <taxon>unclassified sequences</taxon>
        <taxon>metagenomes</taxon>
        <taxon>ecological metagenomes</taxon>
    </lineage>
</organism>
<dbReference type="EC" id="4.2.1.32" evidence="8"/>
<feature type="domain" description="Fe-S hydro-lyase tartrate dehydratase alpha-type catalytic" evidence="7">
    <location>
        <begin position="16"/>
        <end position="285"/>
    </location>
</feature>
<protein>
    <submittedName>
        <fullName evidence="8">Fumarate hydratase class I, alpha region L(+)-tartrate dehydratase alpha subunit</fullName>
        <ecNumber evidence="8">4.2.1.2</ecNumber>
        <ecNumber evidence="8">4.2.1.32</ecNumber>
    </submittedName>
</protein>
<comment type="similarity">
    <text evidence="1">Belongs to the class-I fumarase family.</text>
</comment>
<dbReference type="PANTHER" id="PTHR43351">
    <property type="entry name" value="L(+)-TARTRATE DEHYDRATASE SUBUNIT BETA"/>
    <property type="match status" value="1"/>
</dbReference>
<gene>
    <name evidence="8" type="ORF">MNBD_NITROSPINAE01-1399</name>
</gene>
<dbReference type="InterPro" id="IPR004646">
    <property type="entry name" value="Fe-S_hydro-lyase_TtdA-typ_cat"/>
</dbReference>
<evidence type="ECO:0000313" key="8">
    <source>
        <dbReference type="EMBL" id="VAX16345.1"/>
    </source>
</evidence>
<keyword evidence="5" id="KW-0411">Iron-sulfur</keyword>
<keyword evidence="4" id="KW-0408">Iron</keyword>
<dbReference type="NCBIfam" id="TIGR00722">
    <property type="entry name" value="ttdA_fumA_fumB"/>
    <property type="match status" value="1"/>
</dbReference>
<evidence type="ECO:0000259" key="7">
    <source>
        <dbReference type="Pfam" id="PF05681"/>
    </source>
</evidence>
<evidence type="ECO:0000256" key="1">
    <source>
        <dbReference type="ARBA" id="ARBA00008876"/>
    </source>
</evidence>